<sequence length="254" mass="27625">MGLFNKESCIICNGKTNALTKAKASSGVVCSSCLSLCSPGFIRNIGNKTTTDIKEHIEYVKENQLLYNSFQATDTVGKLFFVDKVNQRFYIPVPAATLYNKIPIVYSFDNIVDYELVVDGESYTKGGASIGRALIGGAIFGGAGAIIGGSTGKRKQNEVIKKMYIKISLKHPYDSYTEIPLISTEVKKGAFIYNTMTDAANKILALLDSMVASEPVAIPSASAADELLKYKQLLDCGALTQEEFDTKKKELLNL</sequence>
<dbReference type="EMBL" id="QRTF01000011">
    <property type="protein sequence ID" value="RGQ50591.1"/>
    <property type="molecule type" value="Genomic_DNA"/>
</dbReference>
<dbReference type="RefSeq" id="WP_118109450.1">
    <property type="nucleotide sequence ID" value="NZ_QRTF01000011.1"/>
</dbReference>
<dbReference type="Proteomes" id="UP000283738">
    <property type="component" value="Unassembled WGS sequence"/>
</dbReference>
<evidence type="ECO:0000259" key="1">
    <source>
        <dbReference type="Pfam" id="PF09851"/>
    </source>
</evidence>
<gene>
    <name evidence="2" type="ORF">DWY96_06470</name>
</gene>
<dbReference type="Pfam" id="PF09851">
    <property type="entry name" value="SHOCT"/>
    <property type="match status" value="1"/>
</dbReference>
<dbReference type="InterPro" id="IPR018649">
    <property type="entry name" value="SHOCT"/>
</dbReference>
<evidence type="ECO:0000313" key="3">
    <source>
        <dbReference type="Proteomes" id="UP000283738"/>
    </source>
</evidence>
<dbReference type="AlphaFoldDB" id="A0A412BAS5"/>
<organism evidence="2 3">
    <name type="scientific">Roseburia inulinivorans</name>
    <dbReference type="NCBI Taxonomy" id="360807"/>
    <lineage>
        <taxon>Bacteria</taxon>
        <taxon>Bacillati</taxon>
        <taxon>Bacillota</taxon>
        <taxon>Clostridia</taxon>
        <taxon>Lachnospirales</taxon>
        <taxon>Lachnospiraceae</taxon>
        <taxon>Roseburia</taxon>
    </lineage>
</organism>
<comment type="caution">
    <text evidence="2">The sequence shown here is derived from an EMBL/GenBank/DDBJ whole genome shotgun (WGS) entry which is preliminary data.</text>
</comment>
<accession>A0A412BAS5</accession>
<protein>
    <submittedName>
        <fullName evidence="2">SHOCT domain-containing protein</fullName>
    </submittedName>
</protein>
<name>A0A412BAS5_9FIRM</name>
<proteinExistence type="predicted"/>
<evidence type="ECO:0000313" key="2">
    <source>
        <dbReference type="EMBL" id="RGQ50591.1"/>
    </source>
</evidence>
<reference evidence="2 3" key="1">
    <citation type="submission" date="2018-08" db="EMBL/GenBank/DDBJ databases">
        <title>A genome reference for cultivated species of the human gut microbiota.</title>
        <authorList>
            <person name="Zou Y."/>
            <person name="Xue W."/>
            <person name="Luo G."/>
        </authorList>
    </citation>
    <scope>NUCLEOTIDE SEQUENCE [LARGE SCALE GENOMIC DNA]</scope>
    <source>
        <strain evidence="2 3">AF28-15</strain>
    </source>
</reference>
<feature type="domain" description="SHOCT" evidence="1">
    <location>
        <begin position="225"/>
        <end position="252"/>
    </location>
</feature>